<dbReference type="SUPFAM" id="SSF55909">
    <property type="entry name" value="Pentein"/>
    <property type="match status" value="1"/>
</dbReference>
<organism evidence="1 2">
    <name type="scientific">Paenibacillus xanthanilyticus</name>
    <dbReference type="NCBI Taxonomy" id="1783531"/>
    <lineage>
        <taxon>Bacteria</taxon>
        <taxon>Bacillati</taxon>
        <taxon>Bacillota</taxon>
        <taxon>Bacilli</taxon>
        <taxon>Bacillales</taxon>
        <taxon>Paenibacillaceae</taxon>
        <taxon>Paenibacillus</taxon>
    </lineage>
</organism>
<protein>
    <submittedName>
        <fullName evidence="1">Dimethylarginine dimethylaminohydrolase family protein</fullName>
    </submittedName>
</protein>
<dbReference type="RefSeq" id="WP_377721147.1">
    <property type="nucleotide sequence ID" value="NZ_JBHSAM010000034.1"/>
</dbReference>
<dbReference type="PANTHER" id="PTHR47271">
    <property type="entry name" value="ARGININE DEIMINASE"/>
    <property type="match status" value="1"/>
</dbReference>
<name>A0ABV8K983_9BACL</name>
<sequence>MSHSYPHLSRKLVKEAFHDSWLQQSIWGQRWGIDNPVGQIQRVLMHKPGKELAVLHEAADKIEAGPLLLNRMKRNSASDRPSPLPDLERVHAQHAALVRALEQNGATVDFADAADRTDWPERIFTRDWGMIVPGGVILSRFALYIRHGETPIAAQAFAGIGIPMIGMVQGHGFAEGGSFIMLEPATAVIGRSERVNPEGIHQIRQLLAFQGIELIVVDLPASIIHLDEAFLMIDRHRALVNIALLPFWFLEELDRRGIEMLHVDPRDPPLTINGLAVAPGRVLFAEGGAYTMDLLARNNVEVIPVDVSEIQKLGGGIHCCTLPLKRAALQ</sequence>
<keyword evidence="2" id="KW-1185">Reference proteome</keyword>
<evidence type="ECO:0000313" key="1">
    <source>
        <dbReference type="EMBL" id="MFC4102524.1"/>
    </source>
</evidence>
<dbReference type="Gene3D" id="3.75.10.10">
    <property type="entry name" value="L-arginine/glycine Amidinotransferase, Chain A"/>
    <property type="match status" value="1"/>
</dbReference>
<accession>A0ABV8K983</accession>
<reference evidence="2" key="1">
    <citation type="journal article" date="2019" name="Int. J. Syst. Evol. Microbiol.">
        <title>The Global Catalogue of Microorganisms (GCM) 10K type strain sequencing project: providing services to taxonomists for standard genome sequencing and annotation.</title>
        <authorList>
            <consortium name="The Broad Institute Genomics Platform"/>
            <consortium name="The Broad Institute Genome Sequencing Center for Infectious Disease"/>
            <person name="Wu L."/>
            <person name="Ma J."/>
        </authorList>
    </citation>
    <scope>NUCLEOTIDE SEQUENCE [LARGE SCALE GENOMIC DNA]</scope>
    <source>
        <strain evidence="2">IBRC-M 10987</strain>
    </source>
</reference>
<gene>
    <name evidence="1" type="ORF">ACFOZ8_23165</name>
</gene>
<dbReference type="Pfam" id="PF19420">
    <property type="entry name" value="DDAH_eukar"/>
    <property type="match status" value="1"/>
</dbReference>
<comment type="caution">
    <text evidence="1">The sequence shown here is derived from an EMBL/GenBank/DDBJ whole genome shotgun (WGS) entry which is preliminary data.</text>
</comment>
<proteinExistence type="predicted"/>
<dbReference type="EMBL" id="JBHSAM010000034">
    <property type="protein sequence ID" value="MFC4102524.1"/>
    <property type="molecule type" value="Genomic_DNA"/>
</dbReference>
<dbReference type="Proteomes" id="UP001595715">
    <property type="component" value="Unassembled WGS sequence"/>
</dbReference>
<evidence type="ECO:0000313" key="2">
    <source>
        <dbReference type="Proteomes" id="UP001595715"/>
    </source>
</evidence>
<dbReference type="Pfam" id="PF02274">
    <property type="entry name" value="ADI"/>
    <property type="match status" value="1"/>
</dbReference>
<dbReference type="PANTHER" id="PTHR47271:SF2">
    <property type="entry name" value="ARGININE DEIMINASE"/>
    <property type="match status" value="1"/>
</dbReference>